<reference evidence="3 4" key="1">
    <citation type="submission" date="2017-04" db="EMBL/GenBank/DDBJ databases">
        <title>The whole genome sequencing and assembly of Halobacillus mangrovi strain.</title>
        <authorList>
            <person name="Lee S.-J."/>
            <person name="Park M.-K."/>
            <person name="Kim J.-Y."/>
            <person name="Lee Y.-J."/>
            <person name="Yi H."/>
            <person name="Bahn Y.-S."/>
            <person name="Kim J.F."/>
            <person name="Lee D.-W."/>
        </authorList>
    </citation>
    <scope>NUCLEOTIDE SEQUENCE [LARGE SCALE GENOMIC DNA]</scope>
    <source>
        <strain evidence="3 4">KTB 131</strain>
    </source>
</reference>
<protein>
    <submittedName>
        <fullName evidence="3">Serine protease</fullName>
    </submittedName>
</protein>
<gene>
    <name evidence="3" type="ORF">HM131_15555</name>
</gene>
<feature type="transmembrane region" description="Helical" evidence="2">
    <location>
        <begin position="57"/>
        <end position="78"/>
    </location>
</feature>
<evidence type="ECO:0000313" key="4">
    <source>
        <dbReference type="Proteomes" id="UP000192527"/>
    </source>
</evidence>
<keyword evidence="4" id="KW-1185">Reference proteome</keyword>
<keyword evidence="2" id="KW-0472">Membrane</keyword>
<dbReference type="OrthoDB" id="9766361at2"/>
<proteinExistence type="predicted"/>
<keyword evidence="1" id="KW-0378">Hydrolase</keyword>
<dbReference type="PANTHER" id="PTHR43019">
    <property type="entry name" value="SERINE ENDOPROTEASE DEGS"/>
    <property type="match status" value="1"/>
</dbReference>
<dbReference type="InterPro" id="IPR009003">
    <property type="entry name" value="Peptidase_S1_PA"/>
</dbReference>
<keyword evidence="3" id="KW-0645">Protease</keyword>
<evidence type="ECO:0000313" key="3">
    <source>
        <dbReference type="EMBL" id="ARI78178.1"/>
    </source>
</evidence>
<dbReference type="Pfam" id="PF13365">
    <property type="entry name" value="Trypsin_2"/>
    <property type="match status" value="1"/>
</dbReference>
<dbReference type="STRING" id="402384.HM131_15555"/>
<dbReference type="Proteomes" id="UP000192527">
    <property type="component" value="Chromosome"/>
</dbReference>
<keyword evidence="1" id="KW-0720">Serine protease</keyword>
<evidence type="ECO:0000256" key="2">
    <source>
        <dbReference type="SAM" id="Phobius"/>
    </source>
</evidence>
<organism evidence="3 4">
    <name type="scientific">Halobacillus mangrovi</name>
    <dbReference type="NCBI Taxonomy" id="402384"/>
    <lineage>
        <taxon>Bacteria</taxon>
        <taxon>Bacillati</taxon>
        <taxon>Bacillota</taxon>
        <taxon>Bacilli</taxon>
        <taxon>Bacillales</taxon>
        <taxon>Bacillaceae</taxon>
        <taxon>Halobacillus</taxon>
    </lineage>
</organism>
<evidence type="ECO:0000256" key="1">
    <source>
        <dbReference type="ARBA" id="ARBA00022825"/>
    </source>
</evidence>
<dbReference type="KEGG" id="hmn:HM131_15555"/>
<name>A0A1W5ZXX1_9BACI</name>
<dbReference type="RefSeq" id="WP_085030637.1">
    <property type="nucleotide sequence ID" value="NZ_CP020772.1"/>
</dbReference>
<dbReference type="AlphaFoldDB" id="A0A1W5ZXX1"/>
<dbReference type="GO" id="GO:0006508">
    <property type="term" value="P:proteolysis"/>
    <property type="evidence" value="ECO:0007669"/>
    <property type="project" value="UniProtKB-KW"/>
</dbReference>
<dbReference type="PRINTS" id="PR00834">
    <property type="entry name" value="PROTEASES2C"/>
</dbReference>
<keyword evidence="2" id="KW-0812">Transmembrane</keyword>
<keyword evidence="2" id="KW-1133">Transmembrane helix</keyword>
<dbReference type="PANTHER" id="PTHR43019:SF23">
    <property type="entry name" value="PROTEASE DO-LIKE 5, CHLOROPLASTIC"/>
    <property type="match status" value="1"/>
</dbReference>
<dbReference type="Gene3D" id="2.40.10.120">
    <property type="match status" value="1"/>
</dbReference>
<dbReference type="SUPFAM" id="SSF50494">
    <property type="entry name" value="Trypsin-like serine proteases"/>
    <property type="match status" value="1"/>
</dbReference>
<dbReference type="InterPro" id="IPR001940">
    <property type="entry name" value="Peptidase_S1C"/>
</dbReference>
<dbReference type="GO" id="GO:0004252">
    <property type="term" value="F:serine-type endopeptidase activity"/>
    <property type="evidence" value="ECO:0007669"/>
    <property type="project" value="InterPro"/>
</dbReference>
<sequence length="274" mass="31017">MNDRDDYKKDIIDDDLYEEFDDEELYDLVQEEKRKAWERDRLEREEQRRARRPFPKWIFWVIAIMMITNIVAVLPNTFSIPALDFLKTSAALSTNEQVQGYKKSVVVVEAGQSKGTGFAIKDDGTIVTNHHVIEGAKRISVAFPDKGLFQADVVAEYPEVDLAVLDAEGDGFPHLELAAQTNFEEEEHVYFIGNPLKFTGIANQGNILGYKNLDDWDQPVLMLDAPIYRGNSGSPVINDSGKVIAVVFATLYEDVEGRVGLAVPIDYYYQQQSN</sequence>
<accession>A0A1W5ZXX1</accession>
<dbReference type="EMBL" id="CP020772">
    <property type="protein sequence ID" value="ARI78178.1"/>
    <property type="molecule type" value="Genomic_DNA"/>
</dbReference>